<dbReference type="Proteomes" id="UP000482295">
    <property type="component" value="Unassembled WGS sequence"/>
</dbReference>
<evidence type="ECO:0000313" key="5">
    <source>
        <dbReference type="Proteomes" id="UP000482295"/>
    </source>
</evidence>
<dbReference type="PROSITE" id="PS50198">
    <property type="entry name" value="PPIC_PPIASE_2"/>
    <property type="match status" value="1"/>
</dbReference>
<organism evidence="4 5">
    <name type="scientific">Prevotella vespertina</name>
    <dbReference type="NCBI Taxonomy" id="2608404"/>
    <lineage>
        <taxon>Bacteria</taxon>
        <taxon>Pseudomonadati</taxon>
        <taxon>Bacteroidota</taxon>
        <taxon>Bacteroidia</taxon>
        <taxon>Bacteroidales</taxon>
        <taxon>Prevotellaceae</taxon>
        <taxon>Prevotella</taxon>
    </lineage>
</organism>
<evidence type="ECO:0000256" key="1">
    <source>
        <dbReference type="PROSITE-ProRule" id="PRU00278"/>
    </source>
</evidence>
<evidence type="ECO:0000256" key="2">
    <source>
        <dbReference type="SAM" id="SignalP"/>
    </source>
</evidence>
<dbReference type="RefSeq" id="WP_155716724.1">
    <property type="nucleotide sequence ID" value="NZ_VVIQ01000017.1"/>
</dbReference>
<name>A0A7C9HF96_9BACT</name>
<dbReference type="InterPro" id="IPR000297">
    <property type="entry name" value="PPIase_PpiC"/>
</dbReference>
<keyword evidence="1" id="KW-0697">Rotamase</keyword>
<gene>
    <name evidence="4" type="ORF">F0475_11565</name>
</gene>
<feature type="domain" description="PpiC" evidence="3">
    <location>
        <begin position="129"/>
        <end position="227"/>
    </location>
</feature>
<dbReference type="PANTHER" id="PTHR47245">
    <property type="entry name" value="PEPTIDYLPROLYL ISOMERASE"/>
    <property type="match status" value="1"/>
</dbReference>
<feature type="chain" id="PRO_5028862013" evidence="2">
    <location>
        <begin position="20"/>
        <end position="474"/>
    </location>
</feature>
<keyword evidence="2" id="KW-0732">Signal</keyword>
<dbReference type="Pfam" id="PF13616">
    <property type="entry name" value="Rotamase_3"/>
    <property type="match status" value="1"/>
</dbReference>
<evidence type="ECO:0000259" key="3">
    <source>
        <dbReference type="PROSITE" id="PS50198"/>
    </source>
</evidence>
<sequence>MKVKALLLLSLLSTTMVFGQSDPTIMTINGHPVSRSEFEYSYNKNNAEGVIDKKSIADYVDLFINYKLKVQAALDARLDTLSSFKQEFLTYRDQQVRPSFLTDSDIEKAARDIYQETKGSIEANGGLWRCAHILVGINQRATKEEELKAKVLADSIYNALQHGANFGELARKYSADRESVQNGGELPLLQKGQTVQEFERAMLALKPGEISKPTLSPYGYHIIKMIAHEGLAPYDSLHARILQFIEMRGLREQIVDKKLDSLVQQAGKGVTREQLLDKQLAKLEEKDANLKNLIREYYDGLLMVEMSNRMVWDKASADITGLENYFHKHRKQYKWTEPRFKGIAYHVKNQADVEAVKDCVKRLPFAQWNDALRKTFNADSTLRIRVEKGIFRKGDSELVDEQVFGKSVPVKEMKDFPIGATYGKKLKAPESLDDVRDLVVSDYQKELEKNWVDSLRKKYKVVVDKAVLATVNKH</sequence>
<dbReference type="AlphaFoldDB" id="A0A7C9HF96"/>
<dbReference type="GO" id="GO:0003755">
    <property type="term" value="F:peptidyl-prolyl cis-trans isomerase activity"/>
    <property type="evidence" value="ECO:0007669"/>
    <property type="project" value="UniProtKB-KW"/>
</dbReference>
<keyword evidence="1 4" id="KW-0413">Isomerase</keyword>
<dbReference type="EMBL" id="VVIQ01000017">
    <property type="protein sequence ID" value="MUL28910.1"/>
    <property type="molecule type" value="Genomic_DNA"/>
</dbReference>
<comment type="caution">
    <text evidence="4">The sequence shown here is derived from an EMBL/GenBank/DDBJ whole genome shotgun (WGS) entry which is preliminary data.</text>
</comment>
<dbReference type="InterPro" id="IPR046357">
    <property type="entry name" value="PPIase_dom_sf"/>
</dbReference>
<accession>A0A7C9HF96</accession>
<keyword evidence="5" id="KW-1185">Reference proteome</keyword>
<dbReference type="SUPFAM" id="SSF54534">
    <property type="entry name" value="FKBP-like"/>
    <property type="match status" value="1"/>
</dbReference>
<proteinExistence type="predicted"/>
<feature type="signal peptide" evidence="2">
    <location>
        <begin position="1"/>
        <end position="19"/>
    </location>
</feature>
<protein>
    <submittedName>
        <fullName evidence="4">Peptidylprolyl isomerase</fullName>
    </submittedName>
</protein>
<dbReference type="Gene3D" id="3.10.50.40">
    <property type="match status" value="1"/>
</dbReference>
<dbReference type="PANTHER" id="PTHR47245:SF2">
    <property type="entry name" value="PEPTIDYL-PROLYL CIS-TRANS ISOMERASE HP_0175-RELATED"/>
    <property type="match status" value="1"/>
</dbReference>
<reference evidence="4 5" key="1">
    <citation type="submission" date="2019-09" db="EMBL/GenBank/DDBJ databases">
        <title>Prevotella A2879 sp. nov., isolated from an abscess of a patient.</title>
        <authorList>
            <person name="Buhl M."/>
            <person name="Oberhettinger P."/>
        </authorList>
    </citation>
    <scope>NUCLEOTIDE SEQUENCE [LARGE SCALE GENOMIC DNA]</scope>
    <source>
        <strain evidence="4 5">A2879</strain>
    </source>
</reference>
<evidence type="ECO:0000313" key="4">
    <source>
        <dbReference type="EMBL" id="MUL28910.1"/>
    </source>
</evidence>
<dbReference type="InterPro" id="IPR050245">
    <property type="entry name" value="PrsA_foldase"/>
</dbReference>